<feature type="region of interest" description="Disordered" evidence="2">
    <location>
        <begin position="342"/>
        <end position="471"/>
    </location>
</feature>
<proteinExistence type="inferred from homology"/>
<dbReference type="EMBL" id="JAVHNQ010000002">
    <property type="protein sequence ID" value="KAK6355418.1"/>
    <property type="molecule type" value="Genomic_DNA"/>
</dbReference>
<dbReference type="AlphaFoldDB" id="A0AAV9V887"/>
<evidence type="ECO:0000256" key="1">
    <source>
        <dbReference type="ARBA" id="ARBA00010579"/>
    </source>
</evidence>
<gene>
    <name evidence="5" type="ORF">TWF696_004517</name>
</gene>
<feature type="signal peptide" evidence="4">
    <location>
        <begin position="1"/>
        <end position="26"/>
    </location>
</feature>
<feature type="chain" id="PRO_5043541550" evidence="4">
    <location>
        <begin position="27"/>
        <end position="528"/>
    </location>
</feature>
<feature type="compositionally biased region" description="Basic residues" evidence="2">
    <location>
        <begin position="38"/>
        <end position="48"/>
    </location>
</feature>
<sequence length="528" mass="54916">MRFLDAAPVVKAGLLTAIALPVAVLAADVAAPSDFTRRHAHSHQKKHEHATSSSANNDLLPKPKLEKRGSCDFPKKSNMVAIAMSEMNAGWALPPDQPCEVGMYCPYACPPGYLMGQWDPEATSYTYPMSMNGGLRCGQDGEVSVPFPEKPMCYEGHGTFLAKNSCDESVAICQTVLPGREDMLIPSVVNPGQTVTLAVPGTEYWCGTAAHYYINPPGVSAQEGCIWGSSSKPHGNWAPYVAGANIDDSGNTFTKIGWNPIYLEPTTPFRNVRPDWGVEIICSEGGNCGGLPCRIDPSVDAVNSVNGGDGGQSTGGAGGGNFCVVTAQPGSKAILVTFPAGKSGTTSGSASSGSVKIAQVKPDSSSSQPETQPPTSTQPPSTTSEPPSTTSTEPSSTTESSTSIPTTTSTSTESSTTSTSTSESSSSTSTSTSESSSSTHTSRNTTSTHHRHAHTKHRATSHYTPTLTPVNQGISNVTADASQYTEVAPSTVNMPLPSTSELKSAASAVIPSVFALGMAAIAHFFLAL</sequence>
<protein>
    <submittedName>
        <fullName evidence="5">Uncharacterized protein</fullName>
    </submittedName>
</protein>
<keyword evidence="6" id="KW-1185">Reference proteome</keyword>
<feature type="transmembrane region" description="Helical" evidence="3">
    <location>
        <begin position="505"/>
        <end position="526"/>
    </location>
</feature>
<evidence type="ECO:0000256" key="4">
    <source>
        <dbReference type="SAM" id="SignalP"/>
    </source>
</evidence>
<feature type="compositionally biased region" description="Basic and acidic residues" evidence="2">
    <location>
        <begin position="61"/>
        <end position="72"/>
    </location>
</feature>
<dbReference type="PANTHER" id="PTHR31654:SF0">
    <property type="entry name" value="SECRETED BETA-GLUCOSIDASE ADG3-RELATED"/>
    <property type="match status" value="1"/>
</dbReference>
<keyword evidence="4" id="KW-0732">Signal</keyword>
<evidence type="ECO:0000256" key="2">
    <source>
        <dbReference type="SAM" id="MobiDB-lite"/>
    </source>
</evidence>
<name>A0AAV9V887_9PEZI</name>
<keyword evidence="3" id="KW-1133">Transmembrane helix</keyword>
<accession>A0AAV9V887</accession>
<feature type="compositionally biased region" description="Low complexity" evidence="2">
    <location>
        <begin position="342"/>
        <end position="354"/>
    </location>
</feature>
<dbReference type="InterPro" id="IPR005556">
    <property type="entry name" value="SUN"/>
</dbReference>
<feature type="compositionally biased region" description="Low complexity" evidence="2">
    <location>
        <begin position="364"/>
        <end position="447"/>
    </location>
</feature>
<comment type="caution">
    <text evidence="5">The sequence shown here is derived from an EMBL/GenBank/DDBJ whole genome shotgun (WGS) entry which is preliminary data.</text>
</comment>
<dbReference type="InterPro" id="IPR053088">
    <property type="entry name" value="Beta-glucosidase/SUN-like"/>
</dbReference>
<evidence type="ECO:0000256" key="3">
    <source>
        <dbReference type="SAM" id="Phobius"/>
    </source>
</evidence>
<organism evidence="5 6">
    <name type="scientific">Orbilia brochopaga</name>
    <dbReference type="NCBI Taxonomy" id="3140254"/>
    <lineage>
        <taxon>Eukaryota</taxon>
        <taxon>Fungi</taxon>
        <taxon>Dikarya</taxon>
        <taxon>Ascomycota</taxon>
        <taxon>Pezizomycotina</taxon>
        <taxon>Orbiliomycetes</taxon>
        <taxon>Orbiliales</taxon>
        <taxon>Orbiliaceae</taxon>
        <taxon>Orbilia</taxon>
    </lineage>
</organism>
<reference evidence="5 6" key="1">
    <citation type="submission" date="2019-10" db="EMBL/GenBank/DDBJ databases">
        <authorList>
            <person name="Palmer J.M."/>
        </authorList>
    </citation>
    <scope>NUCLEOTIDE SEQUENCE [LARGE SCALE GENOMIC DNA]</scope>
    <source>
        <strain evidence="5 6">TWF696</strain>
    </source>
</reference>
<dbReference type="Proteomes" id="UP001375240">
    <property type="component" value="Unassembled WGS sequence"/>
</dbReference>
<feature type="region of interest" description="Disordered" evidence="2">
    <location>
        <begin position="36"/>
        <end position="72"/>
    </location>
</feature>
<keyword evidence="3" id="KW-0812">Transmembrane</keyword>
<feature type="compositionally biased region" description="Basic residues" evidence="2">
    <location>
        <begin position="448"/>
        <end position="460"/>
    </location>
</feature>
<dbReference type="PANTHER" id="PTHR31654">
    <property type="entry name" value="SECRETED BETA-GLUCOSIDASE ADG3-RELATED"/>
    <property type="match status" value="1"/>
</dbReference>
<evidence type="ECO:0000313" key="5">
    <source>
        <dbReference type="EMBL" id="KAK6355418.1"/>
    </source>
</evidence>
<keyword evidence="3" id="KW-0472">Membrane</keyword>
<dbReference type="Pfam" id="PF03856">
    <property type="entry name" value="SUN"/>
    <property type="match status" value="1"/>
</dbReference>
<evidence type="ECO:0000313" key="6">
    <source>
        <dbReference type="Proteomes" id="UP001375240"/>
    </source>
</evidence>
<comment type="similarity">
    <text evidence="1">Belongs to the SUN family.</text>
</comment>